<evidence type="ECO:0000256" key="1">
    <source>
        <dbReference type="ARBA" id="ARBA00002521"/>
    </source>
</evidence>
<feature type="binding site" evidence="6">
    <location>
        <position position="183"/>
    </location>
    <ligand>
        <name>substrate</name>
    </ligand>
</feature>
<protein>
    <recommendedName>
        <fullName evidence="6 7">Methionine aminopeptidase</fullName>
        <shortName evidence="6">MAP</shortName>
        <shortName evidence="6">MetAP</shortName>
        <ecNumber evidence="6 7">3.4.11.18</ecNumber>
    </recommendedName>
    <alternativeName>
        <fullName evidence="6">Peptidase M</fullName>
    </alternativeName>
</protein>
<dbReference type="HAMAP" id="MF_01974">
    <property type="entry name" value="MetAP_1"/>
    <property type="match status" value="1"/>
</dbReference>
<reference evidence="9 10" key="1">
    <citation type="journal article" date="2015" name="Nature">
        <title>rRNA introns, odd ribosomes, and small enigmatic genomes across a large radiation of phyla.</title>
        <authorList>
            <person name="Brown C.T."/>
            <person name="Hug L.A."/>
            <person name="Thomas B.C."/>
            <person name="Sharon I."/>
            <person name="Castelle C.J."/>
            <person name="Singh A."/>
            <person name="Wilkins M.J."/>
            <person name="Williams K.H."/>
            <person name="Banfield J.F."/>
        </authorList>
    </citation>
    <scope>NUCLEOTIDE SEQUENCE [LARGE SCALE GENOMIC DNA]</scope>
</reference>
<evidence type="ECO:0000259" key="8">
    <source>
        <dbReference type="Pfam" id="PF00557"/>
    </source>
</evidence>
<dbReference type="GO" id="GO:0070006">
    <property type="term" value="F:metalloaminopeptidase activity"/>
    <property type="evidence" value="ECO:0007669"/>
    <property type="project" value="UniProtKB-UniRule"/>
</dbReference>
<dbReference type="PRINTS" id="PR00599">
    <property type="entry name" value="MAPEPTIDASE"/>
</dbReference>
<feature type="binding site" evidence="6">
    <location>
        <position position="209"/>
    </location>
    <ligand>
        <name>a divalent metal cation</name>
        <dbReference type="ChEBI" id="CHEBI:60240"/>
        <label>2</label>
        <note>catalytic</note>
    </ligand>
</feature>
<dbReference type="Gene3D" id="3.90.230.10">
    <property type="entry name" value="Creatinase/methionine aminopeptidase superfamily"/>
    <property type="match status" value="1"/>
</dbReference>
<evidence type="ECO:0000256" key="3">
    <source>
        <dbReference type="ARBA" id="ARBA00022670"/>
    </source>
</evidence>
<dbReference type="PANTHER" id="PTHR43330">
    <property type="entry name" value="METHIONINE AMINOPEPTIDASE"/>
    <property type="match status" value="1"/>
</dbReference>
<feature type="binding site" evidence="6">
    <location>
        <position position="240"/>
    </location>
    <ligand>
        <name>a divalent metal cation</name>
        <dbReference type="ChEBI" id="CHEBI:60240"/>
        <label>1</label>
    </ligand>
</feature>
<dbReference type="GO" id="GO:0046872">
    <property type="term" value="F:metal ion binding"/>
    <property type="evidence" value="ECO:0007669"/>
    <property type="project" value="UniProtKB-UniRule"/>
</dbReference>
<feature type="binding site" evidence="6">
    <location>
        <position position="240"/>
    </location>
    <ligand>
        <name>a divalent metal cation</name>
        <dbReference type="ChEBI" id="CHEBI:60240"/>
        <label>2</label>
        <note>catalytic</note>
    </ligand>
</feature>
<comment type="function">
    <text evidence="1 6">Removes the N-terminal methionine from nascent proteins. The N-terminal methionine is often cleaved when the second residue in the primary sequence is small and uncharged (Met-Ala-, Cys, Gly, Pro, Ser, Thr, or Val). Requires deformylation of the N(alpha)-formylated initiator methionine before it can be hydrolyzed.</text>
</comment>
<evidence type="ECO:0000313" key="9">
    <source>
        <dbReference type="EMBL" id="KKS45874.1"/>
    </source>
</evidence>
<name>A0A0G0ZB36_9BACT</name>
<keyword evidence="2 6" id="KW-0031">Aminopeptidase</keyword>
<dbReference type="EC" id="3.4.11.18" evidence="6 7"/>
<dbReference type="PATRIC" id="fig|1618609.3.peg.379"/>
<evidence type="ECO:0000256" key="7">
    <source>
        <dbReference type="RuleBase" id="RU003653"/>
    </source>
</evidence>
<dbReference type="GO" id="GO:0004239">
    <property type="term" value="F:initiator methionyl aminopeptidase activity"/>
    <property type="evidence" value="ECO:0007669"/>
    <property type="project" value="UniProtKB-UniRule"/>
</dbReference>
<comment type="catalytic activity">
    <reaction evidence="6 7">
        <text>Release of N-terminal amino acids, preferentially methionine, from peptides and arylamides.</text>
        <dbReference type="EC" id="3.4.11.18"/>
    </reaction>
</comment>
<feature type="binding site" evidence="6">
    <location>
        <position position="84"/>
    </location>
    <ligand>
        <name>substrate</name>
    </ligand>
</feature>
<gene>
    <name evidence="6" type="primary">map</name>
    <name evidence="9" type="ORF">UV10_C0012G0020</name>
</gene>
<dbReference type="InterPro" id="IPR000994">
    <property type="entry name" value="Pept_M24"/>
</dbReference>
<dbReference type="EMBL" id="LCDE01000012">
    <property type="protein sequence ID" value="KKS45874.1"/>
    <property type="molecule type" value="Genomic_DNA"/>
</dbReference>
<feature type="domain" description="Peptidase M24" evidence="8">
    <location>
        <begin position="13"/>
        <end position="247"/>
    </location>
</feature>
<evidence type="ECO:0000313" key="10">
    <source>
        <dbReference type="Proteomes" id="UP000034951"/>
    </source>
</evidence>
<keyword evidence="4 6" id="KW-0479">Metal-binding</keyword>
<feature type="binding site" evidence="6">
    <location>
        <position position="113"/>
    </location>
    <ligand>
        <name>a divalent metal cation</name>
        <dbReference type="ChEBI" id="CHEBI:60240"/>
        <label>2</label>
        <note>catalytic</note>
    </ligand>
</feature>
<organism evidence="9 10">
    <name type="scientific">Candidatus Azambacteria bacterium GW2011_GWA1_42_19</name>
    <dbReference type="NCBI Taxonomy" id="1618609"/>
    <lineage>
        <taxon>Bacteria</taxon>
        <taxon>Candidatus Azamiibacteriota</taxon>
    </lineage>
</organism>
<dbReference type="Pfam" id="PF00557">
    <property type="entry name" value="Peptidase_M24"/>
    <property type="match status" value="1"/>
</dbReference>
<dbReference type="GO" id="GO:0005829">
    <property type="term" value="C:cytosol"/>
    <property type="evidence" value="ECO:0007669"/>
    <property type="project" value="TreeGrafter"/>
</dbReference>
<proteinExistence type="inferred from homology"/>
<keyword evidence="3 6" id="KW-0645">Protease</keyword>
<comment type="cofactor">
    <cofactor evidence="6">
        <name>Co(2+)</name>
        <dbReference type="ChEBI" id="CHEBI:48828"/>
    </cofactor>
    <cofactor evidence="6">
        <name>Zn(2+)</name>
        <dbReference type="ChEBI" id="CHEBI:29105"/>
    </cofactor>
    <cofactor evidence="6">
        <name>Mn(2+)</name>
        <dbReference type="ChEBI" id="CHEBI:29035"/>
    </cofactor>
    <cofactor evidence="6">
        <name>Fe(2+)</name>
        <dbReference type="ChEBI" id="CHEBI:29033"/>
    </cofactor>
    <text evidence="6">Binds 2 divalent metal cations per subunit. Has a high-affinity and a low affinity metal-binding site. The true nature of the physiological cofactor is under debate. The enzyme is active with cobalt, zinc, manganese or divalent iron ions. Most likely, methionine aminopeptidases function as mononuclear Fe(2+)-metalloproteases under physiological conditions, and the catalytically relevant metal-binding site has been assigned to the histidine-containing high-affinity site.</text>
</comment>
<sequence>MAITIKTKEEIEILKQGGKILAEVLKEILNLAKPGVSTGFLNERAKKIISARGAKPSFEGYKPSFADKPYPAAICASLNEVVVHGIPSDEIILKDGDILKLDLGVEYKNLFTDAAITIGIGELTDEKKKLISVTKRALEIAIGQAKPGNHIGDIGYAIENYIKSNGFHVIEILVGHGVGYAVHEEPNVPNYGKKGEGPVLKPGMVLAIEPMVALKSKEVQLSKDGFGYEMLDGSLSAHFEHTVVVTDNGAMVLTE</sequence>
<evidence type="ECO:0000256" key="6">
    <source>
        <dbReference type="HAMAP-Rule" id="MF_01974"/>
    </source>
</evidence>
<dbReference type="AlphaFoldDB" id="A0A0G0ZB36"/>
<accession>A0A0G0ZB36</accession>
<dbReference type="InterPro" id="IPR002467">
    <property type="entry name" value="Pept_M24A_MAP1"/>
</dbReference>
<dbReference type="SUPFAM" id="SSF55920">
    <property type="entry name" value="Creatinase/aminopeptidase"/>
    <property type="match status" value="1"/>
</dbReference>
<dbReference type="CDD" id="cd01086">
    <property type="entry name" value="MetAP1"/>
    <property type="match status" value="1"/>
</dbReference>
<dbReference type="InterPro" id="IPR001714">
    <property type="entry name" value="Pept_M24_MAP"/>
</dbReference>
<feature type="binding site" evidence="6">
    <location>
        <position position="176"/>
    </location>
    <ligand>
        <name>a divalent metal cation</name>
        <dbReference type="ChEBI" id="CHEBI:60240"/>
        <label>2</label>
        <note>catalytic</note>
    </ligand>
</feature>
<dbReference type="NCBIfam" id="TIGR00500">
    <property type="entry name" value="met_pdase_I"/>
    <property type="match status" value="1"/>
</dbReference>
<evidence type="ECO:0000256" key="2">
    <source>
        <dbReference type="ARBA" id="ARBA00022438"/>
    </source>
</evidence>
<evidence type="ECO:0000256" key="4">
    <source>
        <dbReference type="ARBA" id="ARBA00022723"/>
    </source>
</evidence>
<evidence type="ECO:0000256" key="5">
    <source>
        <dbReference type="ARBA" id="ARBA00022801"/>
    </source>
</evidence>
<comment type="similarity">
    <text evidence="6">Belongs to the peptidase M24A family. Methionine aminopeptidase type 1 subfamily.</text>
</comment>
<keyword evidence="5 6" id="KW-0378">Hydrolase</keyword>
<dbReference type="GO" id="GO:0006508">
    <property type="term" value="P:proteolysis"/>
    <property type="evidence" value="ECO:0007669"/>
    <property type="project" value="UniProtKB-KW"/>
</dbReference>
<feature type="binding site" evidence="6">
    <location>
        <position position="113"/>
    </location>
    <ligand>
        <name>a divalent metal cation</name>
        <dbReference type="ChEBI" id="CHEBI:60240"/>
        <label>1</label>
    </ligand>
</feature>
<dbReference type="InterPro" id="IPR036005">
    <property type="entry name" value="Creatinase/aminopeptidase-like"/>
</dbReference>
<comment type="subunit">
    <text evidence="6">Monomer.</text>
</comment>
<comment type="caution">
    <text evidence="9">The sequence shown here is derived from an EMBL/GenBank/DDBJ whole genome shotgun (WGS) entry which is preliminary data.</text>
</comment>
<dbReference type="Proteomes" id="UP000034951">
    <property type="component" value="Unassembled WGS sequence"/>
</dbReference>
<feature type="binding site" evidence="6">
    <location>
        <position position="102"/>
    </location>
    <ligand>
        <name>a divalent metal cation</name>
        <dbReference type="ChEBI" id="CHEBI:60240"/>
        <label>1</label>
    </ligand>
</feature>
<dbReference type="PANTHER" id="PTHR43330:SF27">
    <property type="entry name" value="METHIONINE AMINOPEPTIDASE"/>
    <property type="match status" value="1"/>
</dbReference>